<dbReference type="CDD" id="cd00419">
    <property type="entry name" value="Ferrochelatase_C"/>
    <property type="match status" value="1"/>
</dbReference>
<dbReference type="EMBL" id="JAWJZB010000002">
    <property type="protein sequence ID" value="MDV5087644.1"/>
    <property type="molecule type" value="Genomic_DNA"/>
</dbReference>
<sequence length="402" mass="45895">MNKIKEPTIGVLLMSYGTPQIPDDLRDYMTSIRRGHDPSEQDIANLEDRYTTIGQWDNENLRTMTEQQGRALVKVLQRMVKCRDEQPSIIQNVYIGYQHMPPSIEDAVSQMKSDGIDIAIAIVTAPFYSKIGTSVYEERAQRAADQVGIELRMVREWWKEVGFADYWRIAIEKTLIEQVGPNLPYGSKSIVLGYDENDVTFLSVEDLLDDYERIIDELISREYYEDLQKYKDRVNDVALVLSAHSLPIAPMQNQLDPYVTSIQRFSCELAESLILRSWSGHIITVEMDGQIHQGYASGLEYEAYHNPTVWTQAWQSAGPHGEWLGPSIETVIDGLIEDGYKHIVFAPIGFVSDHVEVLYDNDTVCRAQVESQGAKYYRASMPNNNEMYIFAMASAVEKRIVQ</sequence>
<evidence type="ECO:0000313" key="9">
    <source>
        <dbReference type="Proteomes" id="UP001272515"/>
    </source>
</evidence>
<dbReference type="EC" id="4.99.1.9" evidence="1"/>
<dbReference type="InterPro" id="IPR001015">
    <property type="entry name" value="Ferrochelatase"/>
</dbReference>
<evidence type="ECO:0000256" key="3">
    <source>
        <dbReference type="ARBA" id="ARBA00023133"/>
    </source>
</evidence>
<keyword evidence="2" id="KW-0408">Iron</keyword>
<keyword evidence="9" id="KW-1185">Reference proteome</keyword>
<dbReference type="InterPro" id="IPR033644">
    <property type="entry name" value="Ferrochelatase_C"/>
</dbReference>
<evidence type="ECO:0000256" key="1">
    <source>
        <dbReference type="ARBA" id="ARBA00013215"/>
    </source>
</evidence>
<name>A0ABU3Z6V5_9FIRM</name>
<comment type="catalytic activity">
    <reaction evidence="6">
        <text>Fe-coproporphyrin III + 2 H(+) = coproporphyrin III + Fe(2+)</text>
        <dbReference type="Rhea" id="RHEA:49572"/>
        <dbReference type="ChEBI" id="CHEBI:15378"/>
        <dbReference type="ChEBI" id="CHEBI:29033"/>
        <dbReference type="ChEBI" id="CHEBI:68438"/>
        <dbReference type="ChEBI" id="CHEBI:131725"/>
        <dbReference type="EC" id="4.99.1.9"/>
    </reaction>
    <physiologicalReaction direction="right-to-left" evidence="6">
        <dbReference type="Rhea" id="RHEA:49574"/>
    </physiologicalReaction>
</comment>
<reference evidence="8 9" key="1">
    <citation type="submission" date="2023-10" db="EMBL/GenBank/DDBJ databases">
        <title>Veillonella sp. nov., isolated from a pig farm feces dump.</title>
        <authorList>
            <person name="Chang Y.-H."/>
        </authorList>
    </citation>
    <scope>NUCLEOTIDE SEQUENCE [LARGE SCALE GENOMIC DNA]</scope>
    <source>
        <strain evidence="8 9">YH-vei2233</strain>
    </source>
</reference>
<dbReference type="PANTHER" id="PTHR11108:SF1">
    <property type="entry name" value="FERROCHELATASE, MITOCHONDRIAL"/>
    <property type="match status" value="1"/>
</dbReference>
<dbReference type="SUPFAM" id="SSF53800">
    <property type="entry name" value="Chelatase"/>
    <property type="match status" value="2"/>
</dbReference>
<dbReference type="Pfam" id="PF00762">
    <property type="entry name" value="Ferrochelatase"/>
    <property type="match status" value="2"/>
</dbReference>
<keyword evidence="4" id="KW-0456">Lyase</keyword>
<evidence type="ECO:0000313" key="8">
    <source>
        <dbReference type="EMBL" id="MDV5087644.1"/>
    </source>
</evidence>
<comment type="similarity">
    <text evidence="7">Belongs to the ferrochelatase family.</text>
</comment>
<comment type="caution">
    <text evidence="8">The sequence shown here is derived from an EMBL/GenBank/DDBJ whole genome shotgun (WGS) entry which is preliminary data.</text>
</comment>
<evidence type="ECO:0000256" key="2">
    <source>
        <dbReference type="ARBA" id="ARBA00023004"/>
    </source>
</evidence>
<evidence type="ECO:0000256" key="6">
    <source>
        <dbReference type="ARBA" id="ARBA00024536"/>
    </source>
</evidence>
<keyword evidence="3" id="KW-0350">Heme biosynthesis</keyword>
<organism evidence="8 9">
    <name type="scientific">Veillonella absiana</name>
    <dbReference type="NCBI Taxonomy" id="3079305"/>
    <lineage>
        <taxon>Bacteria</taxon>
        <taxon>Bacillati</taxon>
        <taxon>Bacillota</taxon>
        <taxon>Negativicutes</taxon>
        <taxon>Veillonellales</taxon>
        <taxon>Veillonellaceae</taxon>
        <taxon>Veillonella</taxon>
    </lineage>
</organism>
<dbReference type="Gene3D" id="3.40.50.1400">
    <property type="match status" value="2"/>
</dbReference>
<evidence type="ECO:0000256" key="4">
    <source>
        <dbReference type="ARBA" id="ARBA00023239"/>
    </source>
</evidence>
<keyword evidence="5" id="KW-0627">Porphyrin biosynthesis</keyword>
<evidence type="ECO:0000256" key="7">
    <source>
        <dbReference type="RuleBase" id="RU004185"/>
    </source>
</evidence>
<evidence type="ECO:0000256" key="5">
    <source>
        <dbReference type="ARBA" id="ARBA00023244"/>
    </source>
</evidence>
<proteinExistence type="inferred from homology"/>
<dbReference type="RefSeq" id="WP_317329469.1">
    <property type="nucleotide sequence ID" value="NZ_JAWJZA010000005.1"/>
</dbReference>
<protein>
    <recommendedName>
        <fullName evidence="1">coproporphyrin ferrochelatase</fullName>
        <ecNumber evidence="1">4.99.1.9</ecNumber>
    </recommendedName>
</protein>
<accession>A0ABU3Z6V5</accession>
<dbReference type="PANTHER" id="PTHR11108">
    <property type="entry name" value="FERROCHELATASE"/>
    <property type="match status" value="1"/>
</dbReference>
<dbReference type="Proteomes" id="UP001272515">
    <property type="component" value="Unassembled WGS sequence"/>
</dbReference>
<gene>
    <name evidence="8" type="ORF">RVY80_02105</name>
</gene>